<feature type="domain" description="Amidohydrolase-related" evidence="2">
    <location>
        <begin position="14"/>
        <end position="255"/>
    </location>
</feature>
<organism evidence="3 4">
    <name type="scientific">Paractinoplanes bogorensis</name>
    <dbReference type="NCBI Taxonomy" id="1610840"/>
    <lineage>
        <taxon>Bacteria</taxon>
        <taxon>Bacillati</taxon>
        <taxon>Actinomycetota</taxon>
        <taxon>Actinomycetes</taxon>
        <taxon>Micromonosporales</taxon>
        <taxon>Micromonosporaceae</taxon>
        <taxon>Paractinoplanes</taxon>
    </lineage>
</organism>
<dbReference type="InterPro" id="IPR032466">
    <property type="entry name" value="Metal_Hydrolase"/>
</dbReference>
<dbReference type="SUPFAM" id="SSF51556">
    <property type="entry name" value="Metallo-dependent hydrolases"/>
    <property type="match status" value="1"/>
</dbReference>
<accession>A0ABS5YPY8</accession>
<dbReference type="Gene3D" id="3.20.20.140">
    <property type="entry name" value="Metal-dependent hydrolases"/>
    <property type="match status" value="1"/>
</dbReference>
<evidence type="ECO:0000313" key="4">
    <source>
        <dbReference type="Proteomes" id="UP001519654"/>
    </source>
</evidence>
<proteinExistence type="predicted"/>
<gene>
    <name evidence="3" type="ORF">KOI35_16660</name>
</gene>
<dbReference type="Proteomes" id="UP001519654">
    <property type="component" value="Unassembled WGS sequence"/>
</dbReference>
<feature type="region of interest" description="Disordered" evidence="1">
    <location>
        <begin position="1"/>
        <end position="20"/>
    </location>
</feature>
<protein>
    <submittedName>
        <fullName evidence="3">Amidohydrolase family protein</fullName>
    </submittedName>
</protein>
<comment type="caution">
    <text evidence="3">The sequence shown here is derived from an EMBL/GenBank/DDBJ whole genome shotgun (WGS) entry which is preliminary data.</text>
</comment>
<keyword evidence="4" id="KW-1185">Reference proteome</keyword>
<name>A0ABS5YPY8_9ACTN</name>
<dbReference type="InterPro" id="IPR006680">
    <property type="entry name" value="Amidohydro-rel"/>
</dbReference>
<reference evidence="3 4" key="1">
    <citation type="submission" date="2021-06" db="EMBL/GenBank/DDBJ databases">
        <title>Actinoplanes lichenicola sp. nov., and Actinoplanes ovalisporus sp. nov., isolated from lichen in Thailand.</title>
        <authorList>
            <person name="Saeng-In P."/>
            <person name="Kanchanasin P."/>
            <person name="Yuki M."/>
            <person name="Kudo T."/>
            <person name="Ohkuma M."/>
            <person name="Phongsopitanun W."/>
            <person name="Tanasupawat S."/>
        </authorList>
    </citation>
    <scope>NUCLEOTIDE SEQUENCE [LARGE SCALE GENOMIC DNA]</scope>
    <source>
        <strain evidence="3 4">NBRC 110975</strain>
    </source>
</reference>
<sequence length="258" mass="27218">MTGVDSTGRPQPFDFHARLIPGPDEPGRLLAAMDRAGIGRAAVCAGGLLPLDRLAEQLNDGGRTETEADNEGVRAACERSGGRLLPFYFADPVRDVDAYGKNAVDFRGLEISPAVHGIRLDDTGVIELVDIAASAGHPVYVVTVAQPGARAIDLVRLAARFPDVTFVWGHCGHTGLDVAGLRTLAGRPNVLAELSGCLTVTARLAVARLGASRVLFGTEYPLQQPEVELCKVAALDLVPEDRSAVLGANARRVLGEEP</sequence>
<evidence type="ECO:0000313" key="3">
    <source>
        <dbReference type="EMBL" id="MBU2665136.1"/>
    </source>
</evidence>
<evidence type="ECO:0000259" key="2">
    <source>
        <dbReference type="Pfam" id="PF04909"/>
    </source>
</evidence>
<dbReference type="Pfam" id="PF04909">
    <property type="entry name" value="Amidohydro_2"/>
    <property type="match status" value="1"/>
</dbReference>
<evidence type="ECO:0000256" key="1">
    <source>
        <dbReference type="SAM" id="MobiDB-lite"/>
    </source>
</evidence>
<dbReference type="EMBL" id="JAHKKG010000005">
    <property type="protein sequence ID" value="MBU2665136.1"/>
    <property type="molecule type" value="Genomic_DNA"/>
</dbReference>